<organism evidence="11 12">
    <name type="scientific">Alkalicoccus daliensis</name>
    <dbReference type="NCBI Taxonomy" id="745820"/>
    <lineage>
        <taxon>Bacteria</taxon>
        <taxon>Bacillati</taxon>
        <taxon>Bacillota</taxon>
        <taxon>Bacilli</taxon>
        <taxon>Bacillales</taxon>
        <taxon>Bacillaceae</taxon>
        <taxon>Alkalicoccus</taxon>
    </lineage>
</organism>
<feature type="transmembrane region" description="Helical" evidence="9">
    <location>
        <begin position="107"/>
        <end position="133"/>
    </location>
</feature>
<evidence type="ECO:0000256" key="2">
    <source>
        <dbReference type="ARBA" id="ARBA00022448"/>
    </source>
</evidence>
<evidence type="ECO:0000256" key="7">
    <source>
        <dbReference type="ARBA" id="ARBA00023136"/>
    </source>
</evidence>
<feature type="transmembrane region" description="Helical" evidence="9">
    <location>
        <begin position="223"/>
        <end position="244"/>
    </location>
</feature>
<evidence type="ECO:0000256" key="1">
    <source>
        <dbReference type="ARBA" id="ARBA00004651"/>
    </source>
</evidence>
<dbReference type="Pfam" id="PF03553">
    <property type="entry name" value="Na_H_antiporter"/>
    <property type="match status" value="1"/>
</dbReference>
<name>A0A1H0HXD8_9BACI</name>
<dbReference type="RefSeq" id="WP_090843452.1">
    <property type="nucleotide sequence ID" value="NZ_FNIL01000009.1"/>
</dbReference>
<keyword evidence="7 9" id="KW-0472">Membrane</keyword>
<keyword evidence="2" id="KW-0813">Transport</keyword>
<dbReference type="STRING" id="745820.SAMN04488053_10984"/>
<dbReference type="AlphaFoldDB" id="A0A1H0HXD8"/>
<feature type="transmembrane region" description="Helical" evidence="9">
    <location>
        <begin position="7"/>
        <end position="25"/>
    </location>
</feature>
<dbReference type="GO" id="GO:0005886">
    <property type="term" value="C:plasma membrane"/>
    <property type="evidence" value="ECO:0007669"/>
    <property type="project" value="UniProtKB-SubCell"/>
</dbReference>
<feature type="transmembrane region" description="Helical" evidence="9">
    <location>
        <begin position="375"/>
        <end position="400"/>
    </location>
</feature>
<evidence type="ECO:0000259" key="10">
    <source>
        <dbReference type="Pfam" id="PF03553"/>
    </source>
</evidence>
<dbReference type="EMBL" id="FNIL01000009">
    <property type="protein sequence ID" value="SDO23809.1"/>
    <property type="molecule type" value="Genomic_DNA"/>
</dbReference>
<reference evidence="12" key="1">
    <citation type="submission" date="2016-10" db="EMBL/GenBank/DDBJ databases">
        <authorList>
            <person name="Varghese N."/>
            <person name="Submissions S."/>
        </authorList>
    </citation>
    <scope>NUCLEOTIDE SEQUENCE [LARGE SCALE GENOMIC DNA]</scope>
    <source>
        <strain evidence="12">CGMCC 1.10369</strain>
    </source>
</reference>
<evidence type="ECO:0000256" key="4">
    <source>
        <dbReference type="ARBA" id="ARBA00022475"/>
    </source>
</evidence>
<feature type="transmembrane region" description="Helical" evidence="9">
    <location>
        <begin position="406"/>
        <end position="426"/>
    </location>
</feature>
<feature type="transmembrane region" description="Helical" evidence="9">
    <location>
        <begin position="31"/>
        <end position="48"/>
    </location>
</feature>
<evidence type="ECO:0000256" key="8">
    <source>
        <dbReference type="ARBA" id="ARBA00038435"/>
    </source>
</evidence>
<gene>
    <name evidence="11" type="ORF">SAMN04488053_10984</name>
</gene>
<dbReference type="GO" id="GO:0015297">
    <property type="term" value="F:antiporter activity"/>
    <property type="evidence" value="ECO:0007669"/>
    <property type="project" value="UniProtKB-KW"/>
</dbReference>
<evidence type="ECO:0000313" key="12">
    <source>
        <dbReference type="Proteomes" id="UP000198778"/>
    </source>
</evidence>
<comment type="subcellular location">
    <subcellularLocation>
        <location evidence="1">Cell membrane</location>
        <topology evidence="1">Multi-pass membrane protein</topology>
    </subcellularLocation>
</comment>
<dbReference type="OrthoDB" id="9762978at2"/>
<feature type="transmembrane region" description="Helical" evidence="9">
    <location>
        <begin position="69"/>
        <end position="87"/>
    </location>
</feature>
<keyword evidence="6 9" id="KW-1133">Transmembrane helix</keyword>
<feature type="domain" description="Na+/H+ antiporter NhaC-like C-terminal" evidence="10">
    <location>
        <begin position="284"/>
        <end position="423"/>
    </location>
</feature>
<dbReference type="Proteomes" id="UP000198778">
    <property type="component" value="Unassembled WGS sequence"/>
</dbReference>
<accession>A0A1H0HXD8</accession>
<evidence type="ECO:0000313" key="11">
    <source>
        <dbReference type="EMBL" id="SDO23809.1"/>
    </source>
</evidence>
<dbReference type="InterPro" id="IPR052180">
    <property type="entry name" value="NhaC_Na-H+_Antiporter"/>
</dbReference>
<keyword evidence="5 9" id="KW-0812">Transmembrane</keyword>
<feature type="transmembrane region" description="Helical" evidence="9">
    <location>
        <begin position="256"/>
        <end position="278"/>
    </location>
</feature>
<evidence type="ECO:0000256" key="9">
    <source>
        <dbReference type="SAM" id="Phobius"/>
    </source>
</evidence>
<keyword evidence="12" id="KW-1185">Reference proteome</keyword>
<dbReference type="PANTHER" id="PTHR33451:SF3">
    <property type="entry name" value="MALATE-2H(+)_NA(+)-LACTATE ANTIPORTER"/>
    <property type="match status" value="1"/>
</dbReference>
<keyword evidence="4" id="KW-1003">Cell membrane</keyword>
<evidence type="ECO:0000256" key="5">
    <source>
        <dbReference type="ARBA" id="ARBA00022692"/>
    </source>
</evidence>
<feature type="transmembrane region" description="Helical" evidence="9">
    <location>
        <begin position="188"/>
        <end position="211"/>
    </location>
</feature>
<evidence type="ECO:0000256" key="3">
    <source>
        <dbReference type="ARBA" id="ARBA00022449"/>
    </source>
</evidence>
<sequence>MRRTFTYIEILLIFLLTLLPLMGAVAGGFPLAAAMLPGTGALITITLGKNVRWTELIAAVKKGIYRNRNVAWLLVFIGLLLPTWALAGTIDDLNNLFLNFISPEFFLTAAFLITAVMSITVGSAVGALSIVGIPLMSAGITLQLPEAVVAGALVSGAFVGDRSSPLSSSFQLLAFSAELSIQNHLRTIIPTLLAGMAAVTLIFLCIDLTIRPDAGQVNGGEEVIWSSLAFSFIPPLLLLGLISLGKDMKVCFSSAIAAAGVILLFRGVSPGAWAAGAFSGVGTLNGLVDMLPFVLFILLVGAYCQIIEETEMLQPLLERVFTNTTSLAVNTAQTIGVAAGVSLVSPNQSFPILLMGRSLLPHWKKHFHQKYLSRILADSTVMFAGLVPWSLLAILCSTIVGVPVLYYLPFAVFLWIMPIITLGCSFRKKTPRQEE</sequence>
<keyword evidence="3" id="KW-0050">Antiport</keyword>
<protein>
    <submittedName>
        <fullName evidence="11">Transporter, NhaC family</fullName>
    </submittedName>
</protein>
<evidence type="ECO:0000256" key="6">
    <source>
        <dbReference type="ARBA" id="ARBA00022989"/>
    </source>
</evidence>
<dbReference type="PANTHER" id="PTHR33451">
    <property type="entry name" value="MALATE-2H(+)/NA(+)-LACTATE ANTIPORTER"/>
    <property type="match status" value="1"/>
</dbReference>
<comment type="similarity">
    <text evidence="8">Belongs to the NhaC Na(+)/H(+) (TC 2.A.35) antiporter family.</text>
</comment>
<dbReference type="InterPro" id="IPR018461">
    <property type="entry name" value="Na/H_Antiport_NhaC-like_C"/>
</dbReference>
<proteinExistence type="inferred from homology"/>